<dbReference type="FunFam" id="1.10.132.30:FF:000003">
    <property type="entry name" value="DNA-directed RNA polymerase subunit beta"/>
    <property type="match status" value="1"/>
</dbReference>
<feature type="binding site" evidence="12">
    <location>
        <position position="85"/>
    </location>
    <ligand>
        <name>Zn(2+)</name>
        <dbReference type="ChEBI" id="CHEBI:29105"/>
        <label>1</label>
    </ligand>
</feature>
<dbReference type="OrthoDB" id="9815296at2"/>
<feature type="binding site" evidence="12">
    <location>
        <position position="462"/>
    </location>
    <ligand>
        <name>Mg(2+)</name>
        <dbReference type="ChEBI" id="CHEBI:18420"/>
    </ligand>
</feature>
<feature type="binding site" evidence="12">
    <location>
        <position position="888"/>
    </location>
    <ligand>
        <name>Zn(2+)</name>
        <dbReference type="ChEBI" id="CHEBI:29105"/>
        <label>2</label>
    </ligand>
</feature>
<dbReference type="PANTHER" id="PTHR19376:SF54">
    <property type="entry name" value="DNA-DIRECTED RNA POLYMERASE SUBUNIT BETA"/>
    <property type="match status" value="1"/>
</dbReference>
<dbReference type="Proteomes" id="UP000287865">
    <property type="component" value="Unassembled WGS sequence"/>
</dbReference>
<evidence type="ECO:0000256" key="8">
    <source>
        <dbReference type="ARBA" id="ARBA00022833"/>
    </source>
</evidence>
<comment type="function">
    <text evidence="12 13">DNA-dependent RNA polymerase catalyzes the transcription of DNA into RNA using the four ribonucleoside triphosphates as substrates.</text>
</comment>
<dbReference type="InterPro" id="IPR042102">
    <property type="entry name" value="RNA_pol_Rpb1_3_sf"/>
</dbReference>
<evidence type="ECO:0000313" key="19">
    <source>
        <dbReference type="Proteomes" id="UP000287865"/>
    </source>
</evidence>
<keyword evidence="8 12" id="KW-0862">Zinc</keyword>
<dbReference type="Gene3D" id="1.10.40.90">
    <property type="match status" value="1"/>
</dbReference>
<keyword evidence="4 12" id="KW-0240">DNA-directed RNA polymerase</keyword>
<dbReference type="CDD" id="cd02655">
    <property type="entry name" value="RNAP_beta'_C"/>
    <property type="match status" value="1"/>
</dbReference>
<evidence type="ECO:0000313" key="17">
    <source>
        <dbReference type="EMBL" id="RUO27644.1"/>
    </source>
</evidence>
<evidence type="ECO:0000259" key="15">
    <source>
        <dbReference type="SMART" id="SM00663"/>
    </source>
</evidence>
<feature type="binding site" evidence="12">
    <location>
        <position position="895"/>
    </location>
    <ligand>
        <name>Zn(2+)</name>
        <dbReference type="ChEBI" id="CHEBI:29105"/>
        <label>2</label>
    </ligand>
</feature>
<dbReference type="Pfam" id="PF05000">
    <property type="entry name" value="RNA_pol_Rpb1_4"/>
    <property type="match status" value="1"/>
</dbReference>
<feature type="domain" description="RNA polymerase N-terminal" evidence="15">
    <location>
        <begin position="235"/>
        <end position="514"/>
    </location>
</feature>
<dbReference type="InterPro" id="IPR007066">
    <property type="entry name" value="RNA_pol_Rpb1_3"/>
</dbReference>
<dbReference type="Gene3D" id="1.10.150.390">
    <property type="match status" value="1"/>
</dbReference>
<feature type="region of interest" description="Disordered" evidence="14">
    <location>
        <begin position="1372"/>
        <end position="1405"/>
    </location>
</feature>
<evidence type="ECO:0000256" key="5">
    <source>
        <dbReference type="ARBA" id="ARBA00022679"/>
    </source>
</evidence>
<dbReference type="CDD" id="cd01609">
    <property type="entry name" value="RNAP_beta'_N"/>
    <property type="match status" value="1"/>
</dbReference>
<evidence type="ECO:0000256" key="7">
    <source>
        <dbReference type="ARBA" id="ARBA00022723"/>
    </source>
</evidence>
<evidence type="ECO:0000256" key="11">
    <source>
        <dbReference type="ARBA" id="ARBA00048552"/>
    </source>
</evidence>
<feature type="binding site" evidence="12">
    <location>
        <position position="460"/>
    </location>
    <ligand>
        <name>Mg(2+)</name>
        <dbReference type="ChEBI" id="CHEBI:18420"/>
    </ligand>
</feature>
<dbReference type="GO" id="GO:0008270">
    <property type="term" value="F:zinc ion binding"/>
    <property type="evidence" value="ECO:0007669"/>
    <property type="project" value="UniProtKB-UniRule"/>
</dbReference>
<feature type="binding site" evidence="12">
    <location>
        <position position="70"/>
    </location>
    <ligand>
        <name>Zn(2+)</name>
        <dbReference type="ChEBI" id="CHEBI:29105"/>
        <label>1</label>
    </ligand>
</feature>
<keyword evidence="10 12" id="KW-0804">Transcription</keyword>
<keyword evidence="9 12" id="KW-0460">Magnesium</keyword>
<comment type="similarity">
    <text evidence="2">In the N-terminal section; belongs to the RNA polymerase beta chain family.</text>
</comment>
<dbReference type="Gene3D" id="1.10.1790.20">
    <property type="match status" value="1"/>
</dbReference>
<keyword evidence="19" id="KW-1185">Reference proteome</keyword>
<comment type="cofactor">
    <cofactor evidence="12">
        <name>Mg(2+)</name>
        <dbReference type="ChEBI" id="CHEBI:18420"/>
    </cofactor>
    <text evidence="12">Binds 1 Mg(2+) ion per subunit.</text>
</comment>
<feature type="binding site" evidence="12">
    <location>
        <position position="72"/>
    </location>
    <ligand>
        <name>Zn(2+)</name>
        <dbReference type="ChEBI" id="CHEBI:29105"/>
        <label>1</label>
    </ligand>
</feature>
<dbReference type="Pfam" id="PF04983">
    <property type="entry name" value="RNA_pol_Rpb1_3"/>
    <property type="match status" value="1"/>
</dbReference>
<comment type="catalytic activity">
    <reaction evidence="11 12 13">
        <text>RNA(n) + a ribonucleoside 5'-triphosphate = RNA(n+1) + diphosphate</text>
        <dbReference type="Rhea" id="RHEA:21248"/>
        <dbReference type="Rhea" id="RHEA-COMP:14527"/>
        <dbReference type="Rhea" id="RHEA-COMP:17342"/>
        <dbReference type="ChEBI" id="CHEBI:33019"/>
        <dbReference type="ChEBI" id="CHEBI:61557"/>
        <dbReference type="ChEBI" id="CHEBI:140395"/>
        <dbReference type="EC" id="2.7.7.6"/>
    </reaction>
</comment>
<dbReference type="FunFam" id="1.10.40.90:FF:000001">
    <property type="entry name" value="DNA-directed RNA polymerase subunit beta"/>
    <property type="match status" value="1"/>
</dbReference>
<dbReference type="Gene3D" id="2.40.50.100">
    <property type="match status" value="3"/>
</dbReference>
<comment type="similarity">
    <text evidence="1 12 13">Belongs to the RNA polymerase beta' chain family.</text>
</comment>
<feature type="compositionally biased region" description="Polar residues" evidence="14">
    <location>
        <begin position="1377"/>
        <end position="1386"/>
    </location>
</feature>
<dbReference type="RefSeq" id="WP_111568816.1">
    <property type="nucleotide sequence ID" value="NZ_PIPK01000002.1"/>
</dbReference>
<dbReference type="PANTHER" id="PTHR19376">
    <property type="entry name" value="DNA-DIRECTED RNA POLYMERASE"/>
    <property type="match status" value="1"/>
</dbReference>
<comment type="subunit">
    <text evidence="12">The RNAP catalytic core consists of 2 alpha, 1 beta, 1 beta' and 1 omega subunit. When a sigma factor is associated with the core the holoenzyme is formed, which can initiate transcription.</text>
</comment>
<evidence type="ECO:0000256" key="4">
    <source>
        <dbReference type="ARBA" id="ARBA00022478"/>
    </source>
</evidence>
<comment type="cofactor">
    <cofactor evidence="12">
        <name>Zn(2+)</name>
        <dbReference type="ChEBI" id="CHEBI:29105"/>
    </cofactor>
    <text evidence="12">Binds 2 Zn(2+) ions per subunit.</text>
</comment>
<dbReference type="GO" id="GO:0000428">
    <property type="term" value="C:DNA-directed RNA polymerase complex"/>
    <property type="evidence" value="ECO:0007669"/>
    <property type="project" value="UniProtKB-KW"/>
</dbReference>
<proteinExistence type="inferred from homology"/>
<dbReference type="EC" id="2.7.7.6" evidence="12"/>
<dbReference type="HAMAP" id="MF_01322">
    <property type="entry name" value="RNApol_bact_RpoC"/>
    <property type="match status" value="1"/>
</dbReference>
<evidence type="ECO:0000256" key="1">
    <source>
        <dbReference type="ARBA" id="ARBA00006460"/>
    </source>
</evidence>
<dbReference type="InterPro" id="IPR038120">
    <property type="entry name" value="Rpb1_funnel_sf"/>
</dbReference>
<evidence type="ECO:0000256" key="13">
    <source>
        <dbReference type="RuleBase" id="RU004279"/>
    </source>
</evidence>
<dbReference type="FunFam" id="1.10.150.390:FF:000002">
    <property type="entry name" value="DNA-directed RNA polymerase subunit beta"/>
    <property type="match status" value="1"/>
</dbReference>
<dbReference type="InterPro" id="IPR000722">
    <property type="entry name" value="RNA_pol_asu"/>
</dbReference>
<evidence type="ECO:0000256" key="14">
    <source>
        <dbReference type="SAM" id="MobiDB-lite"/>
    </source>
</evidence>
<dbReference type="EMBL" id="PIPK01000002">
    <property type="protein sequence ID" value="RUO27644.1"/>
    <property type="molecule type" value="Genomic_DNA"/>
</dbReference>
<evidence type="ECO:0000313" key="16">
    <source>
        <dbReference type="EMBL" id="RAJ99211.1"/>
    </source>
</evidence>
<feature type="binding site" evidence="12">
    <location>
        <position position="898"/>
    </location>
    <ligand>
        <name>Zn(2+)</name>
        <dbReference type="ChEBI" id="CHEBI:29105"/>
        <label>2</label>
    </ligand>
</feature>
<dbReference type="SMART" id="SM00663">
    <property type="entry name" value="RPOLA_N"/>
    <property type="match status" value="1"/>
</dbReference>
<evidence type="ECO:0000313" key="18">
    <source>
        <dbReference type="Proteomes" id="UP000249203"/>
    </source>
</evidence>
<dbReference type="NCBIfam" id="TIGR02386">
    <property type="entry name" value="rpoC_TIGR"/>
    <property type="match status" value="1"/>
</dbReference>
<keyword evidence="7 12" id="KW-0479">Metal-binding</keyword>
<dbReference type="GO" id="GO:0003899">
    <property type="term" value="F:DNA-directed RNA polymerase activity"/>
    <property type="evidence" value="ECO:0007669"/>
    <property type="project" value="UniProtKB-UniRule"/>
</dbReference>
<dbReference type="InterPro" id="IPR007083">
    <property type="entry name" value="RNA_pol_Rpb1_4"/>
</dbReference>
<dbReference type="InterPro" id="IPR012754">
    <property type="entry name" value="DNA-dir_RpoC_beta_prime_bact"/>
</dbReference>
<feature type="binding site" evidence="12">
    <location>
        <position position="464"/>
    </location>
    <ligand>
        <name>Mg(2+)</name>
        <dbReference type="ChEBI" id="CHEBI:18420"/>
    </ligand>
</feature>
<dbReference type="InterPro" id="IPR006592">
    <property type="entry name" value="RNA_pol_N"/>
</dbReference>
<evidence type="ECO:0000256" key="3">
    <source>
        <dbReference type="ARBA" id="ARBA00009839"/>
    </source>
</evidence>
<dbReference type="Pfam" id="PF00623">
    <property type="entry name" value="RNA_pol_Rpb1_2"/>
    <property type="match status" value="2"/>
</dbReference>
<evidence type="ECO:0000256" key="10">
    <source>
        <dbReference type="ARBA" id="ARBA00023163"/>
    </source>
</evidence>
<organism evidence="16 18">
    <name type="scientific">Aliidiomarina maris</name>
    <dbReference type="NCBI Taxonomy" id="531312"/>
    <lineage>
        <taxon>Bacteria</taxon>
        <taxon>Pseudomonadati</taxon>
        <taxon>Pseudomonadota</taxon>
        <taxon>Gammaproteobacteria</taxon>
        <taxon>Alteromonadales</taxon>
        <taxon>Idiomarinaceae</taxon>
        <taxon>Aliidiomarina</taxon>
    </lineage>
</organism>
<dbReference type="InterPro" id="IPR045867">
    <property type="entry name" value="DNA-dir_RpoC_beta_prime"/>
</dbReference>
<dbReference type="Gene3D" id="4.10.860.120">
    <property type="entry name" value="RNA polymerase II, clamp domain"/>
    <property type="match status" value="1"/>
</dbReference>
<dbReference type="Gene3D" id="1.10.132.30">
    <property type="match status" value="1"/>
</dbReference>
<evidence type="ECO:0000256" key="12">
    <source>
        <dbReference type="HAMAP-Rule" id="MF_01322"/>
    </source>
</evidence>
<name>A0A327X097_9GAMM</name>
<dbReference type="InterPro" id="IPR007081">
    <property type="entry name" value="RNA_pol_Rpb1_5"/>
</dbReference>
<reference evidence="17 19" key="1">
    <citation type="journal article" date="2018" name="Front. Microbiol.">
        <title>Genome-Based Analysis Reveals the Taxonomy and Diversity of the Family Idiomarinaceae.</title>
        <authorList>
            <person name="Liu Y."/>
            <person name="Lai Q."/>
            <person name="Shao Z."/>
        </authorList>
    </citation>
    <scope>NUCLEOTIDE SEQUENCE [LARGE SCALE GENOMIC DNA]</scope>
    <source>
        <strain evidence="17 19">CF12-14</strain>
    </source>
</reference>
<dbReference type="Pfam" id="PF04997">
    <property type="entry name" value="RNA_pol_Rpb1_1"/>
    <property type="match status" value="1"/>
</dbReference>
<dbReference type="GO" id="GO:0003677">
    <property type="term" value="F:DNA binding"/>
    <property type="evidence" value="ECO:0007669"/>
    <property type="project" value="UniProtKB-UniRule"/>
</dbReference>
<sequence length="1405" mass="154708">MKDLLKFLKPANQADEFDGIRIGLASPDQVRSWSYGEVKKPETINYRTFKPERDGLFCARIFGPVKDYECLCGKYKRLKHRGVICEKCGVEVTLTKVRRERMGHIELASPVAHIWFLKSLPSRIGLMLDMTLRDIERVLYFESYVVIDAGMTSLEVGSLLGEEDYLDALEEHGDEFEAKMGAEAVLHMLRQVNMPEQIKMLREELPETNSETKRKKISKRLKLLESFEQSGNKPEWMILQVLPVLPPDLRPLVPLDGGRFATSDLNDLYRRVINRNNRLKRLLDLAAPDIIVRNEKRMLQEAVDALLDNGRRGRAITGSNKRPLKSLADMIKGKQGRFRQNLLGKRVDYSGRSVITVGPKLRLHQCGLPKKMALELFKPFIYGKLEGRGLATTIKAAKKMVEREIPEVWDVLDEVIREHPVLLNRAPTLHRLGIQAFEPVLIEGKAIQLHPLVCAAYNADFDGDQMAVHLPLTLEAQMEARALMMSTNNILSPASGDPIIVPSQDVVLGVYYMTREAINAKGEGMMFKSPAEAEKAYRTGQASLHAKVKVRINDVERDEDGVVTEYTHVIDTTVGRALLSLILPKGISYSSINQNMGKKQISALLNSCYRDCGLKDTVVFADQLMYTGFHYAMVSGTSVGINDMEIPAAKKELIEGAEAEVAEIQAQFEQGLVTAGEKYNKVIDIWSTANEKVSKAMMENLSKETVTNAKGEQEEQMAFNSVFMMADSGARGSPAQIRQLAGMRGLMAKPDGSIIETPIVANFREGLNVLQYFISTHGARKGLADTALKTANSGYLTRRLVDVAQDLVITEADCGTQEGLFVKPLIEGGDVVEPLRERVLGRVVCDDVLVPGSDDVLIPRNTLLDEKWCDILEANSVDEVKVRSIITCDSLRGVCANCYGRDLARGHLVNEGEAVGVIAAQSIGEPGTQLTMRTFHIGGAASRASAENSIQVKNPGKLKLHNVKSVENSDSHLVITSRSAELTLIDEFGRERERYKVPYGAILKKGDGAAVAGGEVVANWDPHTHPIITEVQGKIKFVDMVDGVTMMTQTDELTGLSSYVILETGQRTSAGKDMRPAVKLVDANGDDVNIAGTDMPAQYFLPGGAIVSLADGAQVGSGDTLARIPQEGSKTRDITGGLPRVADLFEARKPKEPAILAEITGTVSFGKETKGKRRLMITPAEGGDHYEEMIPKWRQLNVFEGDQVSRGEVIADGPEAPHDILRLRGVSAVANYITNEVQEVYRLQGVKINDKHIEAIVRQMLRKAMILKPGDSGFLEGEQVEVSAVIEANRQLEAEGKMPALFERQLLGITKASLSTESFISAASFQETTRVLTEAAVQGKEDSLQGLKENVIVGRLIPAGTGYAYHQERARKRAASMQANQQTTVSAEEAEQALSDALNESDSND</sequence>
<dbReference type="GO" id="GO:0000287">
    <property type="term" value="F:magnesium ion binding"/>
    <property type="evidence" value="ECO:0007669"/>
    <property type="project" value="UniProtKB-UniRule"/>
</dbReference>
<accession>A0A327X097</accession>
<feature type="binding site" evidence="12">
    <location>
        <position position="88"/>
    </location>
    <ligand>
        <name>Zn(2+)</name>
        <dbReference type="ChEBI" id="CHEBI:29105"/>
        <label>1</label>
    </ligand>
</feature>
<comment type="caution">
    <text evidence="16">The sequence shown here is derived from an EMBL/GenBank/DDBJ whole genome shotgun (WGS) entry which is preliminary data.</text>
</comment>
<dbReference type="Gene3D" id="2.40.40.20">
    <property type="match status" value="1"/>
</dbReference>
<dbReference type="GO" id="GO:0006351">
    <property type="term" value="P:DNA-templated transcription"/>
    <property type="evidence" value="ECO:0007669"/>
    <property type="project" value="UniProtKB-UniRule"/>
</dbReference>
<reference evidence="16 18" key="2">
    <citation type="submission" date="2018-06" db="EMBL/GenBank/DDBJ databases">
        <title>Genomic Encyclopedia of Type Strains, Phase III (KMG-III): the genomes of soil and plant-associated and newly described type strains.</title>
        <authorList>
            <person name="Whitman W."/>
        </authorList>
    </citation>
    <scope>NUCLEOTIDE SEQUENCE [LARGE SCALE GENOMIC DNA]</scope>
    <source>
        <strain evidence="16 18">CGMCC 1.15366</strain>
    </source>
</reference>
<evidence type="ECO:0000256" key="6">
    <source>
        <dbReference type="ARBA" id="ARBA00022695"/>
    </source>
</evidence>
<dbReference type="InterPro" id="IPR007080">
    <property type="entry name" value="RNA_pol_Rpb1_1"/>
</dbReference>
<evidence type="ECO:0000256" key="9">
    <source>
        <dbReference type="ARBA" id="ARBA00022842"/>
    </source>
</evidence>
<protein>
    <recommendedName>
        <fullName evidence="12">DNA-directed RNA polymerase subunit beta'</fullName>
        <shortName evidence="12">RNAP subunit beta'</shortName>
        <ecNumber evidence="12">2.7.7.6</ecNumber>
    </recommendedName>
    <alternativeName>
        <fullName evidence="12">RNA polymerase subunit beta'</fullName>
    </alternativeName>
    <alternativeName>
        <fullName evidence="12">Transcriptase subunit beta'</fullName>
    </alternativeName>
</protein>
<dbReference type="GO" id="GO:0005829">
    <property type="term" value="C:cytosol"/>
    <property type="evidence" value="ECO:0007669"/>
    <property type="project" value="UniProtKB-ARBA"/>
</dbReference>
<evidence type="ECO:0000256" key="2">
    <source>
        <dbReference type="ARBA" id="ARBA00007616"/>
    </source>
</evidence>
<dbReference type="FunFam" id="4.10.860.120:FF:000001">
    <property type="entry name" value="DNA-directed RNA polymerase subunit beta"/>
    <property type="match status" value="1"/>
</dbReference>
<dbReference type="InterPro" id="IPR044893">
    <property type="entry name" value="RNA_pol_Rpb1_clamp_domain"/>
</dbReference>
<dbReference type="SUPFAM" id="SSF64484">
    <property type="entry name" value="beta and beta-prime subunits of DNA dependent RNA-polymerase"/>
    <property type="match status" value="1"/>
</dbReference>
<keyword evidence="5 12" id="KW-0808">Transferase</keyword>
<feature type="binding site" evidence="12">
    <location>
        <position position="814"/>
    </location>
    <ligand>
        <name>Zn(2+)</name>
        <dbReference type="ChEBI" id="CHEBI:29105"/>
        <label>2</label>
    </ligand>
</feature>
<dbReference type="EMBL" id="QLMD01000003">
    <property type="protein sequence ID" value="RAJ99211.1"/>
    <property type="molecule type" value="Genomic_DNA"/>
</dbReference>
<dbReference type="Pfam" id="PF04998">
    <property type="entry name" value="RNA_pol_Rpb1_5"/>
    <property type="match status" value="1"/>
</dbReference>
<gene>
    <name evidence="12 17" type="primary">rpoC</name>
    <name evidence="16" type="ORF">B0I24_103211</name>
    <name evidence="17" type="ORF">CWE07_03205</name>
</gene>
<comment type="similarity">
    <text evidence="3">In the C-terminal section; belongs to the RNA polymerase beta' chain family.</text>
</comment>
<dbReference type="Gene3D" id="1.10.274.100">
    <property type="entry name" value="RNA polymerase Rpb1, domain 3"/>
    <property type="match status" value="1"/>
</dbReference>
<dbReference type="Proteomes" id="UP000249203">
    <property type="component" value="Unassembled WGS sequence"/>
</dbReference>
<keyword evidence="6 12" id="KW-0548">Nucleotidyltransferase</keyword>